<gene>
    <name evidence="1" type="ORF">RV045_10380</name>
</gene>
<organism evidence="1 2">
    <name type="scientific">Amphibiibacter pelophylacis</name>
    <dbReference type="NCBI Taxonomy" id="1799477"/>
    <lineage>
        <taxon>Bacteria</taxon>
        <taxon>Pseudomonadati</taxon>
        <taxon>Pseudomonadota</taxon>
        <taxon>Betaproteobacteria</taxon>
        <taxon>Burkholderiales</taxon>
        <taxon>Sphaerotilaceae</taxon>
        <taxon>Amphibiibacter</taxon>
    </lineage>
</organism>
<sequence length="74" mass="8071">MPAPLEVLAQQVLQLPQPDRARLLEQIIGSLDADRERDARWNALAALRDAEADSDPSVLVSGREALARIRTALG</sequence>
<accession>A0ACC6P3N2</accession>
<keyword evidence="2" id="KW-1185">Reference proteome</keyword>
<reference evidence="1" key="1">
    <citation type="submission" date="2023-10" db="EMBL/GenBank/DDBJ databases">
        <title>Amphibacter perezi, gen. nov., sp. nov. a novel taxa of the family Comamonadaceae, class Betaproteobacteria isolated from the skin microbiota of Pelophylax perezi from different populations.</title>
        <authorList>
            <person name="Costa S."/>
            <person name="Proenca D.N."/>
            <person name="Lopes I."/>
            <person name="Morais P.V."/>
        </authorList>
    </citation>
    <scope>NUCLEOTIDE SEQUENCE</scope>
    <source>
        <strain evidence="1">SL12-8</strain>
    </source>
</reference>
<evidence type="ECO:0000313" key="1">
    <source>
        <dbReference type="EMBL" id="MEJ7138828.1"/>
    </source>
</evidence>
<protein>
    <submittedName>
        <fullName evidence="1">Addiction module protein</fullName>
    </submittedName>
</protein>
<proteinExistence type="predicted"/>
<name>A0ACC6P3N2_9BURK</name>
<comment type="caution">
    <text evidence="1">The sequence shown here is derived from an EMBL/GenBank/DDBJ whole genome shotgun (WGS) entry which is preliminary data.</text>
</comment>
<evidence type="ECO:0000313" key="2">
    <source>
        <dbReference type="Proteomes" id="UP001364695"/>
    </source>
</evidence>
<dbReference type="Proteomes" id="UP001364695">
    <property type="component" value="Unassembled WGS sequence"/>
</dbReference>
<dbReference type="EMBL" id="JAWDIE010000015">
    <property type="protein sequence ID" value="MEJ7138828.1"/>
    <property type="molecule type" value="Genomic_DNA"/>
</dbReference>